<organism evidence="7 8">
    <name type="scientific">Marinomonas mediterranea (strain ATCC 700492 / JCM 21426 / NBRC 103028 / MMB-1)</name>
    <dbReference type="NCBI Taxonomy" id="717774"/>
    <lineage>
        <taxon>Bacteria</taxon>
        <taxon>Pseudomonadati</taxon>
        <taxon>Pseudomonadota</taxon>
        <taxon>Gammaproteobacteria</taxon>
        <taxon>Oceanospirillales</taxon>
        <taxon>Oceanospirillaceae</taxon>
        <taxon>Marinomonas</taxon>
    </lineage>
</organism>
<dbReference type="AlphaFoldDB" id="F2JVE4"/>
<keyword evidence="4 6" id="KW-1133">Transmembrane helix</keyword>
<proteinExistence type="predicted"/>
<evidence type="ECO:0000313" key="8">
    <source>
        <dbReference type="Proteomes" id="UP000001062"/>
    </source>
</evidence>
<comment type="subcellular location">
    <subcellularLocation>
        <location evidence="1">Cell membrane</location>
        <topology evidence="1">Multi-pass membrane protein</topology>
    </subcellularLocation>
</comment>
<accession>F2JVE4</accession>
<dbReference type="Proteomes" id="UP000001062">
    <property type="component" value="Chromosome"/>
</dbReference>
<evidence type="ECO:0000256" key="2">
    <source>
        <dbReference type="ARBA" id="ARBA00022475"/>
    </source>
</evidence>
<keyword evidence="3 6" id="KW-0812">Transmembrane</keyword>
<dbReference type="PANTHER" id="PTHR33931:SF2">
    <property type="entry name" value="HOLIN-LIKE PROTEIN CIDA"/>
    <property type="match status" value="1"/>
</dbReference>
<keyword evidence="8" id="KW-1185">Reference proteome</keyword>
<dbReference type="PATRIC" id="fig|717774.3.peg.99"/>
<name>F2JVE4_MARM1</name>
<protein>
    <submittedName>
        <fullName evidence="7">LrgA family protein</fullName>
    </submittedName>
</protein>
<reference evidence="7 8" key="1">
    <citation type="journal article" date="2012" name="Stand. Genomic Sci.">
        <title>Complete genome sequence of the melanogenic marine bacterium Marinomonas mediterranea type strain (MMB-1(T)).</title>
        <authorList>
            <person name="Lucas-Elio P."/>
            <person name="Goodwin L."/>
            <person name="Woyke T."/>
            <person name="Pitluck S."/>
            <person name="Nolan M."/>
            <person name="Kyrpides N.C."/>
            <person name="Detter J.C."/>
            <person name="Copeland A."/>
            <person name="Teshima H."/>
            <person name="Bruce D."/>
            <person name="Detter C."/>
            <person name="Tapia R."/>
            <person name="Han S."/>
            <person name="Land M.L."/>
            <person name="Ivanova N."/>
            <person name="Mikhailova N."/>
            <person name="Johnston A.W."/>
            <person name="Sanchez-Amat A."/>
        </authorList>
    </citation>
    <scope>NUCLEOTIDE SEQUENCE [LARGE SCALE GENOMIC DNA]</scope>
    <source>
        <strain evidence="8">ATCC 700492 / JCM 21426 / NBRC 103028 / MMB-1</strain>
    </source>
</reference>
<evidence type="ECO:0000256" key="3">
    <source>
        <dbReference type="ARBA" id="ARBA00022692"/>
    </source>
</evidence>
<dbReference type="eggNOG" id="COG1380">
    <property type="taxonomic scope" value="Bacteria"/>
</dbReference>
<gene>
    <name evidence="7" type="ordered locus">Marme_0096</name>
</gene>
<keyword evidence="2" id="KW-1003">Cell membrane</keyword>
<dbReference type="InterPro" id="IPR005538">
    <property type="entry name" value="LrgA/CidA"/>
</dbReference>
<feature type="transmembrane region" description="Helical" evidence="6">
    <location>
        <begin position="56"/>
        <end position="78"/>
    </location>
</feature>
<dbReference type="GO" id="GO:0005886">
    <property type="term" value="C:plasma membrane"/>
    <property type="evidence" value="ECO:0007669"/>
    <property type="project" value="UniProtKB-SubCell"/>
</dbReference>
<dbReference type="HOGENOM" id="CLU_113736_1_2_6"/>
<evidence type="ECO:0000256" key="1">
    <source>
        <dbReference type="ARBA" id="ARBA00004651"/>
    </source>
</evidence>
<dbReference type="PANTHER" id="PTHR33931">
    <property type="entry name" value="HOLIN-LIKE PROTEIN CIDA-RELATED"/>
    <property type="match status" value="1"/>
</dbReference>
<feature type="transmembrane region" description="Helical" evidence="6">
    <location>
        <begin position="26"/>
        <end position="44"/>
    </location>
</feature>
<dbReference type="STRING" id="717774.Marme_0096"/>
<evidence type="ECO:0000256" key="4">
    <source>
        <dbReference type="ARBA" id="ARBA00022989"/>
    </source>
</evidence>
<keyword evidence="5 6" id="KW-0472">Membrane</keyword>
<evidence type="ECO:0000256" key="5">
    <source>
        <dbReference type="ARBA" id="ARBA00023136"/>
    </source>
</evidence>
<evidence type="ECO:0000313" key="7">
    <source>
        <dbReference type="EMBL" id="ADZ89402.1"/>
    </source>
</evidence>
<dbReference type="KEGG" id="mme:Marme_0096"/>
<dbReference type="EMBL" id="CP002583">
    <property type="protein sequence ID" value="ADZ89402.1"/>
    <property type="molecule type" value="Genomic_DNA"/>
</dbReference>
<dbReference type="OrthoDB" id="385012at2"/>
<dbReference type="Pfam" id="PF03788">
    <property type="entry name" value="LrgA"/>
    <property type="match status" value="1"/>
</dbReference>
<evidence type="ECO:0000256" key="6">
    <source>
        <dbReference type="SAM" id="Phobius"/>
    </source>
</evidence>
<sequence length="79" mass="8447">MIHAFFIIILCQMAESLIVQMLDSPIPDAIIGMVILFTGLCFRGKVDDSVAKASGVLVDNLGFFFIPAGAGITLYIGLI</sequence>
<dbReference type="RefSeq" id="WP_013659309.1">
    <property type="nucleotide sequence ID" value="NC_015276.1"/>
</dbReference>